<evidence type="ECO:0008006" key="3">
    <source>
        <dbReference type="Google" id="ProtNLM"/>
    </source>
</evidence>
<keyword evidence="2" id="KW-1185">Reference proteome</keyword>
<dbReference type="InterPro" id="IPR036770">
    <property type="entry name" value="Ankyrin_rpt-contain_sf"/>
</dbReference>
<evidence type="ECO:0000313" key="1">
    <source>
        <dbReference type="EMBL" id="KAK8896522.1"/>
    </source>
</evidence>
<gene>
    <name evidence="1" type="ORF">M9Y10_014430</name>
</gene>
<dbReference type="PANTHER" id="PTHR24159">
    <property type="match status" value="1"/>
</dbReference>
<sequence length="393" mass="45873">MITDDEIKDLIDLQEAIMSVNESNIRETVQYFLTCPFISDSIGYEKISRAFHLALTYHPLSIPSYIQLIKSFQQEKTLQTLKYSILHLLFHYLKNMSAFPSECGSLSFIYRSFLEDVYTEDDIFTEIQHFYETGVNFQLSLFWIFAYFTPIIEKKSQQLFELIIGLYNKEKENKIYLSTISLMLQNCFQSYFDQLPLFLSNDNQFEYHKGIVLQFGTMADIIRRDSIDELKQKASHPLFSIDQTISVSLFEPVWFLFDEPTLIQYSAFHHSLKCFNFCQMMDADLHLYDNKNKMLSQFAVAGGNVEIIRRVEQLGCSFNDTLHVAICYFWFDIFVWLHETKDVPLSIDDPVYGTILSSAAASGNIRGVQYCIEKGIDVSAMNSLEIFFKFFFK</sequence>
<organism evidence="1 2">
    <name type="scientific">Tritrichomonas musculus</name>
    <dbReference type="NCBI Taxonomy" id="1915356"/>
    <lineage>
        <taxon>Eukaryota</taxon>
        <taxon>Metamonada</taxon>
        <taxon>Parabasalia</taxon>
        <taxon>Tritrichomonadida</taxon>
        <taxon>Tritrichomonadidae</taxon>
        <taxon>Tritrichomonas</taxon>
    </lineage>
</organism>
<dbReference type="Gene3D" id="1.25.40.20">
    <property type="entry name" value="Ankyrin repeat-containing domain"/>
    <property type="match status" value="1"/>
</dbReference>
<comment type="caution">
    <text evidence="1">The sequence shown here is derived from an EMBL/GenBank/DDBJ whole genome shotgun (WGS) entry which is preliminary data.</text>
</comment>
<reference evidence="1 2" key="1">
    <citation type="submission" date="2024-04" db="EMBL/GenBank/DDBJ databases">
        <title>Tritrichomonas musculus Genome.</title>
        <authorList>
            <person name="Alves-Ferreira E."/>
            <person name="Grigg M."/>
            <person name="Lorenzi H."/>
            <person name="Galac M."/>
        </authorList>
    </citation>
    <scope>NUCLEOTIDE SEQUENCE [LARGE SCALE GENOMIC DNA]</scope>
    <source>
        <strain evidence="1 2">EAF2021</strain>
    </source>
</reference>
<dbReference type="PANTHER" id="PTHR24159:SF5">
    <property type="entry name" value="ANK_REP_REGION DOMAIN-CONTAINING PROTEIN"/>
    <property type="match status" value="1"/>
</dbReference>
<evidence type="ECO:0000313" key="2">
    <source>
        <dbReference type="Proteomes" id="UP001470230"/>
    </source>
</evidence>
<accession>A0ABR2L1E5</accession>
<dbReference type="EMBL" id="JAPFFF010000002">
    <property type="protein sequence ID" value="KAK8896522.1"/>
    <property type="molecule type" value="Genomic_DNA"/>
</dbReference>
<dbReference type="Proteomes" id="UP001470230">
    <property type="component" value="Unassembled WGS sequence"/>
</dbReference>
<proteinExistence type="predicted"/>
<dbReference type="SUPFAM" id="SSF48403">
    <property type="entry name" value="Ankyrin repeat"/>
    <property type="match status" value="1"/>
</dbReference>
<protein>
    <recommendedName>
        <fullName evidence="3">DUF3447 domain-containing protein</fullName>
    </recommendedName>
</protein>
<name>A0ABR2L1E5_9EUKA</name>